<dbReference type="OrthoDB" id="294251at2759"/>
<dbReference type="AlphaFoldDB" id="L1JRC3"/>
<dbReference type="EMBL" id="JH992978">
    <property type="protein sequence ID" value="EKX50643.1"/>
    <property type="molecule type" value="Genomic_DNA"/>
</dbReference>
<accession>L1JRC3</accession>
<dbReference type="STRING" id="905079.L1JRC3"/>
<reference evidence="3" key="3">
    <citation type="submission" date="2015-06" db="UniProtKB">
        <authorList>
            <consortium name="EnsemblProtists"/>
        </authorList>
    </citation>
    <scope>IDENTIFICATION</scope>
</reference>
<reference evidence="4" key="2">
    <citation type="submission" date="2012-11" db="EMBL/GenBank/DDBJ databases">
        <authorList>
            <person name="Kuo A."/>
            <person name="Curtis B.A."/>
            <person name="Tanifuji G."/>
            <person name="Burki F."/>
            <person name="Gruber A."/>
            <person name="Irimia M."/>
            <person name="Maruyama S."/>
            <person name="Arias M.C."/>
            <person name="Ball S.G."/>
            <person name="Gile G.H."/>
            <person name="Hirakawa Y."/>
            <person name="Hopkins J.F."/>
            <person name="Rensing S.A."/>
            <person name="Schmutz J."/>
            <person name="Symeonidi A."/>
            <person name="Elias M."/>
            <person name="Eveleigh R.J."/>
            <person name="Herman E.K."/>
            <person name="Klute M.J."/>
            <person name="Nakayama T."/>
            <person name="Obornik M."/>
            <person name="Reyes-Prieto A."/>
            <person name="Armbrust E.V."/>
            <person name="Aves S.J."/>
            <person name="Beiko R.G."/>
            <person name="Coutinho P."/>
            <person name="Dacks J.B."/>
            <person name="Durnford D.G."/>
            <person name="Fast N.M."/>
            <person name="Green B.R."/>
            <person name="Grisdale C."/>
            <person name="Hempe F."/>
            <person name="Henrissat B."/>
            <person name="Hoppner M.P."/>
            <person name="Ishida K.-I."/>
            <person name="Kim E."/>
            <person name="Koreny L."/>
            <person name="Kroth P.G."/>
            <person name="Liu Y."/>
            <person name="Malik S.-B."/>
            <person name="Maier U.G."/>
            <person name="McRose D."/>
            <person name="Mock T."/>
            <person name="Neilson J.A."/>
            <person name="Onodera N.T."/>
            <person name="Poole A.M."/>
            <person name="Pritham E.J."/>
            <person name="Richards T.A."/>
            <person name="Rocap G."/>
            <person name="Roy S.W."/>
            <person name="Sarai C."/>
            <person name="Schaack S."/>
            <person name="Shirato S."/>
            <person name="Slamovits C.H."/>
            <person name="Spencer D.F."/>
            <person name="Suzuki S."/>
            <person name="Worden A.Z."/>
            <person name="Zauner S."/>
            <person name="Barry K."/>
            <person name="Bell C."/>
            <person name="Bharti A.K."/>
            <person name="Crow J.A."/>
            <person name="Grimwood J."/>
            <person name="Kramer R."/>
            <person name="Lindquist E."/>
            <person name="Lucas S."/>
            <person name="Salamov A."/>
            <person name="McFadden G.I."/>
            <person name="Lane C.E."/>
            <person name="Keeling P.J."/>
            <person name="Gray M.W."/>
            <person name="Grigoriev I.V."/>
            <person name="Archibald J.M."/>
        </authorList>
    </citation>
    <scope>NUCLEOTIDE SEQUENCE</scope>
    <source>
        <strain evidence="4">CCMP2712</strain>
    </source>
</reference>
<proteinExistence type="predicted"/>
<evidence type="ECO:0000313" key="2">
    <source>
        <dbReference type="EMBL" id="EKX50643.1"/>
    </source>
</evidence>
<feature type="compositionally biased region" description="Basic and acidic residues" evidence="1">
    <location>
        <begin position="21"/>
        <end position="33"/>
    </location>
</feature>
<name>L1JRC3_GUITC</name>
<feature type="region of interest" description="Disordered" evidence="1">
    <location>
        <begin position="6"/>
        <end position="33"/>
    </location>
</feature>
<reference evidence="2 4" key="1">
    <citation type="journal article" date="2012" name="Nature">
        <title>Algal genomes reveal evolutionary mosaicism and the fate of nucleomorphs.</title>
        <authorList>
            <consortium name="DOE Joint Genome Institute"/>
            <person name="Curtis B.A."/>
            <person name="Tanifuji G."/>
            <person name="Burki F."/>
            <person name="Gruber A."/>
            <person name="Irimia M."/>
            <person name="Maruyama S."/>
            <person name="Arias M.C."/>
            <person name="Ball S.G."/>
            <person name="Gile G.H."/>
            <person name="Hirakawa Y."/>
            <person name="Hopkins J.F."/>
            <person name="Kuo A."/>
            <person name="Rensing S.A."/>
            <person name="Schmutz J."/>
            <person name="Symeonidi A."/>
            <person name="Elias M."/>
            <person name="Eveleigh R.J."/>
            <person name="Herman E.K."/>
            <person name="Klute M.J."/>
            <person name="Nakayama T."/>
            <person name="Obornik M."/>
            <person name="Reyes-Prieto A."/>
            <person name="Armbrust E.V."/>
            <person name="Aves S.J."/>
            <person name="Beiko R.G."/>
            <person name="Coutinho P."/>
            <person name="Dacks J.B."/>
            <person name="Durnford D.G."/>
            <person name="Fast N.M."/>
            <person name="Green B.R."/>
            <person name="Grisdale C.J."/>
            <person name="Hempel F."/>
            <person name="Henrissat B."/>
            <person name="Hoppner M.P."/>
            <person name="Ishida K."/>
            <person name="Kim E."/>
            <person name="Koreny L."/>
            <person name="Kroth P.G."/>
            <person name="Liu Y."/>
            <person name="Malik S.B."/>
            <person name="Maier U.G."/>
            <person name="McRose D."/>
            <person name="Mock T."/>
            <person name="Neilson J.A."/>
            <person name="Onodera N.T."/>
            <person name="Poole A.M."/>
            <person name="Pritham E.J."/>
            <person name="Richards T.A."/>
            <person name="Rocap G."/>
            <person name="Roy S.W."/>
            <person name="Sarai C."/>
            <person name="Schaack S."/>
            <person name="Shirato S."/>
            <person name="Slamovits C.H."/>
            <person name="Spencer D.F."/>
            <person name="Suzuki S."/>
            <person name="Worden A.Z."/>
            <person name="Zauner S."/>
            <person name="Barry K."/>
            <person name="Bell C."/>
            <person name="Bharti A.K."/>
            <person name="Crow J.A."/>
            <person name="Grimwood J."/>
            <person name="Kramer R."/>
            <person name="Lindquist E."/>
            <person name="Lucas S."/>
            <person name="Salamov A."/>
            <person name="McFadden G.I."/>
            <person name="Lane C.E."/>
            <person name="Keeling P.J."/>
            <person name="Gray M.W."/>
            <person name="Grigoriev I.V."/>
            <person name="Archibald J.M."/>
        </authorList>
    </citation>
    <scope>NUCLEOTIDE SEQUENCE</scope>
    <source>
        <strain evidence="2 4">CCMP2712</strain>
    </source>
</reference>
<dbReference type="KEGG" id="gtt:GUITHDRAFT_161851"/>
<dbReference type="GeneID" id="17307294"/>
<dbReference type="PaxDb" id="55529-EKX50643"/>
<evidence type="ECO:0000256" key="1">
    <source>
        <dbReference type="SAM" id="MobiDB-lite"/>
    </source>
</evidence>
<feature type="region of interest" description="Disordered" evidence="1">
    <location>
        <begin position="129"/>
        <end position="163"/>
    </location>
</feature>
<dbReference type="Proteomes" id="UP000011087">
    <property type="component" value="Unassembled WGS sequence"/>
</dbReference>
<protein>
    <submittedName>
        <fullName evidence="2 3">Uncharacterized protein</fullName>
    </submittedName>
</protein>
<keyword evidence="4" id="KW-1185">Reference proteome</keyword>
<feature type="compositionally biased region" description="Acidic residues" evidence="1">
    <location>
        <begin position="135"/>
        <end position="154"/>
    </location>
</feature>
<dbReference type="HOGENOM" id="CLU_1630169_0_0_1"/>
<dbReference type="RefSeq" id="XP_005837623.1">
    <property type="nucleotide sequence ID" value="XM_005837566.1"/>
</dbReference>
<gene>
    <name evidence="2" type="ORF">GUITHDRAFT_161851</name>
</gene>
<dbReference type="EnsemblProtists" id="EKX50643">
    <property type="protein sequence ID" value="EKX50643"/>
    <property type="gene ID" value="GUITHDRAFT_161851"/>
</dbReference>
<organism evidence="2">
    <name type="scientific">Guillardia theta (strain CCMP2712)</name>
    <name type="common">Cryptophyte</name>
    <dbReference type="NCBI Taxonomy" id="905079"/>
    <lineage>
        <taxon>Eukaryota</taxon>
        <taxon>Cryptophyceae</taxon>
        <taxon>Pyrenomonadales</taxon>
        <taxon>Geminigeraceae</taxon>
        <taxon>Guillardia</taxon>
    </lineage>
</organism>
<sequence>MACAVWGRCGQESSKGPASEGSRDEREHPLERRGTNAFLQEGYMFLFKLSVSIVEAIKAQILATKQSEVNKLFELMRLDEKVFPDDNMDFFKSILQAAKDCDLKSSDIDAMRATQMKILQEKLEKVREREKELKDDSDDEIVFSDEDEDEEDESERLARLAAQ</sequence>
<evidence type="ECO:0000313" key="3">
    <source>
        <dbReference type="EnsemblProtists" id="EKX50643"/>
    </source>
</evidence>
<evidence type="ECO:0000313" key="4">
    <source>
        <dbReference type="Proteomes" id="UP000011087"/>
    </source>
</evidence>